<evidence type="ECO:0000256" key="3">
    <source>
        <dbReference type="SAM" id="MobiDB-lite"/>
    </source>
</evidence>
<dbReference type="Proteomes" id="UP000835052">
    <property type="component" value="Unassembled WGS sequence"/>
</dbReference>
<dbReference type="GO" id="GO:0005634">
    <property type="term" value="C:nucleus"/>
    <property type="evidence" value="ECO:0007669"/>
    <property type="project" value="UniProtKB-SubCell"/>
</dbReference>
<evidence type="ECO:0000256" key="1">
    <source>
        <dbReference type="ARBA" id="ARBA00004123"/>
    </source>
</evidence>
<dbReference type="Gene3D" id="3.30.1370.10">
    <property type="entry name" value="K Homology domain, type 1"/>
    <property type="match status" value="1"/>
</dbReference>
<organism evidence="5 6">
    <name type="scientific">Caenorhabditis auriculariae</name>
    <dbReference type="NCBI Taxonomy" id="2777116"/>
    <lineage>
        <taxon>Eukaryota</taxon>
        <taxon>Metazoa</taxon>
        <taxon>Ecdysozoa</taxon>
        <taxon>Nematoda</taxon>
        <taxon>Chromadorea</taxon>
        <taxon>Rhabditida</taxon>
        <taxon>Rhabditina</taxon>
        <taxon>Rhabditomorpha</taxon>
        <taxon>Rhabditoidea</taxon>
        <taxon>Rhabditidae</taxon>
        <taxon>Peloderinae</taxon>
        <taxon>Caenorhabditis</taxon>
    </lineage>
</organism>
<comment type="subcellular location">
    <subcellularLocation>
        <location evidence="1">Nucleus</location>
    </subcellularLocation>
</comment>
<protein>
    <recommendedName>
        <fullName evidence="4">Far upstream element-binding protein C-terminal domain-containing protein</fullName>
    </recommendedName>
</protein>
<accession>A0A8S1HWL0</accession>
<feature type="domain" description="Far upstream element-binding protein C-terminal" evidence="4">
    <location>
        <begin position="145"/>
        <end position="162"/>
    </location>
</feature>
<feature type="region of interest" description="Disordered" evidence="3">
    <location>
        <begin position="127"/>
        <end position="151"/>
    </location>
</feature>
<evidence type="ECO:0000259" key="4">
    <source>
        <dbReference type="Pfam" id="PF09005"/>
    </source>
</evidence>
<evidence type="ECO:0000313" key="6">
    <source>
        <dbReference type="Proteomes" id="UP000835052"/>
    </source>
</evidence>
<dbReference type="GO" id="GO:0006355">
    <property type="term" value="P:regulation of DNA-templated transcription"/>
    <property type="evidence" value="ECO:0007669"/>
    <property type="project" value="InterPro"/>
</dbReference>
<dbReference type="OrthoDB" id="5204190at2759"/>
<feature type="non-terminal residue" evidence="5">
    <location>
        <position position="1"/>
    </location>
</feature>
<dbReference type="AlphaFoldDB" id="A0A8S1HWL0"/>
<dbReference type="EMBL" id="CAJGYM010000363">
    <property type="protein sequence ID" value="CAD6200352.1"/>
    <property type="molecule type" value="Genomic_DNA"/>
</dbReference>
<keyword evidence="2" id="KW-0539">Nucleus</keyword>
<dbReference type="InterPro" id="IPR015096">
    <property type="entry name" value="FUBP_C"/>
</dbReference>
<proteinExistence type="predicted"/>
<dbReference type="InterPro" id="IPR036612">
    <property type="entry name" value="KH_dom_type_1_sf"/>
</dbReference>
<name>A0A8S1HWL0_9PELO</name>
<gene>
    <name evidence="5" type="ORF">CAUJ_LOCUS16248</name>
</gene>
<reference evidence="5" key="1">
    <citation type="submission" date="2020-10" db="EMBL/GenBank/DDBJ databases">
        <authorList>
            <person name="Kikuchi T."/>
        </authorList>
    </citation>
    <scope>NUCLEOTIDE SEQUENCE</scope>
    <source>
        <strain evidence="5">NKZ352</strain>
    </source>
</reference>
<keyword evidence="6" id="KW-1185">Reference proteome</keyword>
<sequence length="162" mass="17681">INCESGAHCELSKETHANGEEKVFIIKGTPNQIHLAQHLIRLKVGDVPANTPIPPLSNRPAHVVSNFSHEVQHPYQMQPVPANSQWTGPRANNGRKPRITWGTHSCRLMQPQGATGSTSQNFAVAAETSAQNSAPAANQAQPTINPQTGQPDYSAQWAEYYR</sequence>
<dbReference type="GO" id="GO:0003723">
    <property type="term" value="F:RNA binding"/>
    <property type="evidence" value="ECO:0007669"/>
    <property type="project" value="InterPro"/>
</dbReference>
<feature type="compositionally biased region" description="Low complexity" evidence="3">
    <location>
        <begin position="129"/>
        <end position="142"/>
    </location>
</feature>
<comment type="caution">
    <text evidence="5">The sequence shown here is derived from an EMBL/GenBank/DDBJ whole genome shotgun (WGS) entry which is preliminary data.</text>
</comment>
<dbReference type="Pfam" id="PF09005">
    <property type="entry name" value="FUBP_C"/>
    <property type="match status" value="1"/>
</dbReference>
<evidence type="ECO:0000256" key="2">
    <source>
        <dbReference type="ARBA" id="ARBA00023242"/>
    </source>
</evidence>
<evidence type="ECO:0000313" key="5">
    <source>
        <dbReference type="EMBL" id="CAD6200352.1"/>
    </source>
</evidence>